<feature type="compositionally biased region" description="Polar residues" evidence="1">
    <location>
        <begin position="728"/>
        <end position="751"/>
    </location>
</feature>
<feature type="chain" id="PRO_5042871364" description="Long Rib domain-containing protein" evidence="2">
    <location>
        <begin position="28"/>
        <end position="909"/>
    </location>
</feature>
<feature type="domain" description="Long Rib" evidence="3">
    <location>
        <begin position="345"/>
        <end position="438"/>
    </location>
</feature>
<feature type="domain" description="Long Rib" evidence="3">
    <location>
        <begin position="653"/>
        <end position="726"/>
    </location>
</feature>
<proteinExistence type="predicted"/>
<feature type="domain" description="Long Rib" evidence="3">
    <location>
        <begin position="537"/>
        <end position="625"/>
    </location>
</feature>
<gene>
    <name evidence="4" type="ORF">HC138_04740</name>
</gene>
<feature type="region of interest" description="Disordered" evidence="1">
    <location>
        <begin position="875"/>
        <end position="909"/>
    </location>
</feature>
<evidence type="ECO:0000313" key="4">
    <source>
        <dbReference type="EMBL" id="NJJ03667.1"/>
    </source>
</evidence>
<accession>A0AAP6XLT0</accession>
<feature type="region of interest" description="Disordered" evidence="1">
    <location>
        <begin position="542"/>
        <end position="563"/>
    </location>
</feature>
<dbReference type="EMBL" id="JAAUVV010000006">
    <property type="protein sequence ID" value="NJJ03667.1"/>
    <property type="molecule type" value="Genomic_DNA"/>
</dbReference>
<keyword evidence="2" id="KW-0732">Signal</keyword>
<evidence type="ECO:0000313" key="5">
    <source>
        <dbReference type="Proteomes" id="UP000591626"/>
    </source>
</evidence>
<reference evidence="4 5" key="1">
    <citation type="submission" date="2020-03" db="EMBL/GenBank/DDBJ databases">
        <title>Draft genome sequences of bacterial isolates from the female urobiome.</title>
        <authorList>
            <person name="Miller-Ensminger T."/>
            <person name="Wolfe A.J."/>
            <person name="Putonti C."/>
        </authorList>
    </citation>
    <scope>NUCLEOTIDE SEQUENCE [LARGE SCALE GENOMIC DNA]</scope>
    <source>
        <strain evidence="4 5">UMB8490</strain>
    </source>
</reference>
<evidence type="ECO:0000259" key="3">
    <source>
        <dbReference type="Pfam" id="PF18957"/>
    </source>
</evidence>
<dbReference type="Pfam" id="PF18957">
    <property type="entry name" value="RibLong"/>
    <property type="match status" value="4"/>
</dbReference>
<feature type="signal peptide" evidence="2">
    <location>
        <begin position="1"/>
        <end position="27"/>
    </location>
</feature>
<sequence>MISKKIAASTVALALGASAVVAPQATALPEEFTSPPGRTANPQQGACAVVLDQNITTVNPGVALKTTQNGVSVGVGLDEVDNAFVPWVSVSADSERVFQSGTAFIVVENVGTQDATHSYKLEALKKGSVEIKRKGNEPVEMLDVNEVALIDQESFSLKRDQKRTAVVKLAVDSNQQAQTWAWKVNNPTILAAEKTRVSPTVQIEVSPWVFETDDCAPIVASEQQSQAIIADGNEYDTGITVANAENDYQRLTGNVSIAGKKIEGAKVRVDDTGKVYVTLPKGATGSVDDDKAAKVDVEIIANPRETTKDEDFDAYKNPQVLRVATEDGVVDQDTPKFTGSVPVAKFAPAYNTPNTVKPGGSVDVALKAQPGDVRGTAVDATYTVVDAPEGWTAEPAKDGTLKVTAPKGAKHGDTATFTVDVTYADGSKDTIDTVVTVRDTDANLNTPGYGETYGKVGVEVSLEQNNKNLPDGSTFTITPGQDLGDWVPKVDPATGTITVTIPGSAKPGDVKTILVDVTYPDGSVGKNVPAKVIVHGAPEYPEVEKTPGQNATLKPKKDDVPGGSTYEITPGQDFEEWNPQIDAKTGDITVTVPKTAKDGDEKIIDVTVTYPSGKTDVVPAKVTVKVPETQPGNGTDNTTPGDNNTTTVIVVYPGQKTEVPPPNGSGEWKIPDNPKIPEGWKVEVNPSTGNLTITPPADVKPGTNITIPVEVKTPDGKTTIVEIPVKTDNGSIPNDPGQKQPQNLVSDQGSSENLKKCFDSMSSENNPLLWLVPLGLLIAIGAPLAGPLGAELGKAAANVSEKMNIPNPLEQFGLGGETNRRPQPEWMRQIQVEADRLQQQFGPEVTQAAAIGLSLAGLAAGIGILAALCKDGELPEWAQSSKSDAKGSSDKGEDKGEDKGDGKETEETA</sequence>
<comment type="caution">
    <text evidence="4">The sequence shown here is derived from an EMBL/GenBank/DDBJ whole genome shotgun (WGS) entry which is preliminary data.</text>
</comment>
<feature type="region of interest" description="Disordered" evidence="1">
    <location>
        <begin position="727"/>
        <end position="751"/>
    </location>
</feature>
<feature type="domain" description="Long Rib" evidence="3">
    <location>
        <begin position="442"/>
        <end position="534"/>
    </location>
</feature>
<dbReference type="AlphaFoldDB" id="A0AAP6XLT0"/>
<dbReference type="RefSeq" id="WP_167616263.1">
    <property type="nucleotide sequence ID" value="NZ_JAAUVV010000006.1"/>
</dbReference>
<protein>
    <recommendedName>
        <fullName evidence="3">Long Rib domain-containing protein</fullName>
    </recommendedName>
</protein>
<organism evidence="4 5">
    <name type="scientific">Corynebacterium coyleae</name>
    <dbReference type="NCBI Taxonomy" id="53374"/>
    <lineage>
        <taxon>Bacteria</taxon>
        <taxon>Bacillati</taxon>
        <taxon>Actinomycetota</taxon>
        <taxon>Actinomycetes</taxon>
        <taxon>Mycobacteriales</taxon>
        <taxon>Corynebacteriaceae</taxon>
        <taxon>Corynebacterium</taxon>
    </lineage>
</organism>
<dbReference type="InterPro" id="IPR044055">
    <property type="entry name" value="RibLong"/>
</dbReference>
<dbReference type="Proteomes" id="UP000591626">
    <property type="component" value="Unassembled WGS sequence"/>
</dbReference>
<dbReference type="NCBIfam" id="NF038186">
    <property type="entry name" value="YPDG_rpt"/>
    <property type="match status" value="4"/>
</dbReference>
<evidence type="ECO:0000256" key="2">
    <source>
        <dbReference type="SAM" id="SignalP"/>
    </source>
</evidence>
<name>A0AAP6XLT0_9CORY</name>
<feature type="compositionally biased region" description="Basic and acidic residues" evidence="1">
    <location>
        <begin position="883"/>
        <end position="909"/>
    </location>
</feature>
<evidence type="ECO:0000256" key="1">
    <source>
        <dbReference type="SAM" id="MobiDB-lite"/>
    </source>
</evidence>